<dbReference type="InterPro" id="IPR029060">
    <property type="entry name" value="PIN-like_dom_sf"/>
</dbReference>
<dbReference type="EMBL" id="QMEC01000064">
    <property type="protein sequence ID" value="NMF64408.1"/>
    <property type="molecule type" value="Genomic_DNA"/>
</dbReference>
<sequence length="155" mass="17502">MIVFIDSGVLGILTNPNKLGEAYDCEQWLYTLLSHGVHVCSSDICDFEVRRSLVLASQKKTELNSIQNLDELREIIDFLPITSALLRQAASLWAAARSQGIPTADDKSLDVDIIISGHWQILKEDFPGRYIVIATTNVKHLSRFTEAKVWRDIKF</sequence>
<dbReference type="Gene3D" id="3.40.50.1010">
    <property type="entry name" value="5'-nuclease"/>
    <property type="match status" value="1"/>
</dbReference>
<accession>A0ABX1MAG1</accession>
<dbReference type="SUPFAM" id="SSF88723">
    <property type="entry name" value="PIN domain-like"/>
    <property type="match status" value="1"/>
</dbReference>
<evidence type="ECO:0000313" key="1">
    <source>
        <dbReference type="EMBL" id="NMF64408.1"/>
    </source>
</evidence>
<dbReference type="RefSeq" id="WP_169265990.1">
    <property type="nucleotide sequence ID" value="NZ_QMEC01000064.1"/>
</dbReference>
<reference evidence="1 2" key="1">
    <citation type="submission" date="2018-06" db="EMBL/GenBank/DDBJ databases">
        <title>Comparative genomics of Brasilonema spp. strains.</title>
        <authorList>
            <person name="Alvarenga D.O."/>
            <person name="Fiore M.F."/>
            <person name="Varani A.M."/>
        </authorList>
    </citation>
    <scope>NUCLEOTIDE SEQUENCE [LARGE SCALE GENOMIC DNA]</scope>
    <source>
        <strain evidence="1 2">UFV-OR1</strain>
    </source>
</reference>
<organism evidence="1 2">
    <name type="scientific">Brasilonema octagenarum UFV-OR1</name>
    <dbReference type="NCBI Taxonomy" id="417115"/>
    <lineage>
        <taxon>Bacteria</taxon>
        <taxon>Bacillati</taxon>
        <taxon>Cyanobacteriota</taxon>
        <taxon>Cyanophyceae</taxon>
        <taxon>Nostocales</taxon>
        <taxon>Scytonemataceae</taxon>
        <taxon>Brasilonema</taxon>
        <taxon>Octagenarum group</taxon>
    </lineage>
</organism>
<protein>
    <submittedName>
        <fullName evidence="1">Type II toxin-antitoxin system VapC family toxin</fullName>
    </submittedName>
</protein>
<proteinExistence type="predicted"/>
<keyword evidence="2" id="KW-1185">Reference proteome</keyword>
<comment type="caution">
    <text evidence="1">The sequence shown here is derived from an EMBL/GenBank/DDBJ whole genome shotgun (WGS) entry which is preliminary data.</text>
</comment>
<evidence type="ECO:0000313" key="2">
    <source>
        <dbReference type="Proteomes" id="UP000762253"/>
    </source>
</evidence>
<name>A0ABX1MAG1_9CYAN</name>
<dbReference type="Proteomes" id="UP000762253">
    <property type="component" value="Unassembled WGS sequence"/>
</dbReference>
<gene>
    <name evidence="1" type="ORF">DP115_17170</name>
</gene>